<dbReference type="InterPro" id="IPR051115">
    <property type="entry name" value="LAPTM_transporter"/>
</dbReference>
<dbReference type="GO" id="GO:0005765">
    <property type="term" value="C:lysosomal membrane"/>
    <property type="evidence" value="ECO:0007669"/>
    <property type="project" value="TreeGrafter"/>
</dbReference>
<gene>
    <name evidence="8" type="primary">LAPTM4A-L</name>
    <name evidence="8" type="ORF">Hamer_G003683</name>
</gene>
<evidence type="ECO:0000256" key="7">
    <source>
        <dbReference type="SAM" id="Phobius"/>
    </source>
</evidence>
<keyword evidence="3" id="KW-0813">Transport</keyword>
<comment type="caution">
    <text evidence="8">The sequence shown here is derived from an EMBL/GenBank/DDBJ whole genome shotgun (WGS) entry which is preliminary data.</text>
</comment>
<dbReference type="AlphaFoldDB" id="A0A8J5JZE1"/>
<evidence type="ECO:0000256" key="5">
    <source>
        <dbReference type="ARBA" id="ARBA00022989"/>
    </source>
</evidence>
<feature type="transmembrane region" description="Helical" evidence="7">
    <location>
        <begin position="266"/>
        <end position="290"/>
    </location>
</feature>
<evidence type="ECO:0000256" key="4">
    <source>
        <dbReference type="ARBA" id="ARBA00022692"/>
    </source>
</evidence>
<feature type="transmembrane region" description="Helical" evidence="7">
    <location>
        <begin position="239"/>
        <end position="259"/>
    </location>
</feature>
<keyword evidence="5 7" id="KW-1133">Transmembrane helix</keyword>
<evidence type="ECO:0000313" key="8">
    <source>
        <dbReference type="EMBL" id="KAG7164474.1"/>
    </source>
</evidence>
<evidence type="ECO:0000256" key="1">
    <source>
        <dbReference type="ARBA" id="ARBA00004127"/>
    </source>
</evidence>
<evidence type="ECO:0000256" key="2">
    <source>
        <dbReference type="ARBA" id="ARBA00010076"/>
    </source>
</evidence>
<reference evidence="8" key="1">
    <citation type="journal article" date="2021" name="Sci. Adv.">
        <title>The American lobster genome reveals insights on longevity, neural, and immune adaptations.</title>
        <authorList>
            <person name="Polinski J.M."/>
            <person name="Zimin A.V."/>
            <person name="Clark K.F."/>
            <person name="Kohn A.B."/>
            <person name="Sadowski N."/>
            <person name="Timp W."/>
            <person name="Ptitsyn A."/>
            <person name="Khanna P."/>
            <person name="Romanova D.Y."/>
            <person name="Williams P."/>
            <person name="Greenwood S.J."/>
            <person name="Moroz L.L."/>
            <person name="Walt D.R."/>
            <person name="Bodnar A.G."/>
        </authorList>
    </citation>
    <scope>NUCLEOTIDE SEQUENCE</scope>
    <source>
        <strain evidence="8">GMGI-L3</strain>
    </source>
</reference>
<feature type="non-terminal residue" evidence="8">
    <location>
        <position position="496"/>
    </location>
</feature>
<accession>A0A8J5JZE1</accession>
<dbReference type="PANTHER" id="PTHR12479:SF10">
    <property type="entry name" value="LYSOSOMAL-ASSOCIATED TRANSMEMBRANE PROTEIN"/>
    <property type="match status" value="1"/>
</dbReference>
<keyword evidence="4 7" id="KW-0812">Transmembrane</keyword>
<keyword evidence="9" id="KW-1185">Reference proteome</keyword>
<comment type="subcellular location">
    <subcellularLocation>
        <location evidence="1">Endomembrane system</location>
        <topology evidence="1">Multi-pass membrane protein</topology>
    </subcellularLocation>
</comment>
<feature type="transmembrane region" description="Helical" evidence="7">
    <location>
        <begin position="142"/>
        <end position="164"/>
    </location>
</feature>
<dbReference type="Proteomes" id="UP000747542">
    <property type="component" value="Unassembled WGS sequence"/>
</dbReference>
<protein>
    <submittedName>
        <fullName evidence="8">Lysosomal-associated transmembrane protein 4A-like</fullName>
    </submittedName>
</protein>
<proteinExistence type="inferred from homology"/>
<comment type="similarity">
    <text evidence="2">Belongs to the LAPTM4/LAPTM5 transporter family.</text>
</comment>
<sequence>EAMFAASYRRALRRARIRRILMNQEGVEVRDIRPPDYTEQPTPPPTYVKMSEVALGSDTVVVSGISGTQTGRTESSREGVSIGCEAQEGGGGGEAPAVAAAEGSTMLGRGRLQEAQGRLEAMRKRHNQWTCFLCCHVRTGTIVIGFWHMLLHLMALSLIAVVVVHPEMLSQTGGTLGGLGSGDELSVNPQDVQAENCAEMPCSLAARGDGSSNQAASDFSLFLGNLLTTHRLTTDDVNIALFITLCTFVVTLLLVYGAFHSQPSHLMPFFFLQVFDFCISSMTMIGYLSYLPNIRQLIRESPEFPFQEQLLAMNTKCLTFFAMLIFITTLMTKAYCISIVWRCYKFLMLRAQAGRSVLRYLDGVSGPVDQESQTLVMGQDLPDYDNAMADPQYSYRKKLPGIFPEPPPSYDMAMAALFARQEQGQDHVDTAGGACEGSTVSSPSHDQAVVTTAQEHPVPITSSTSAATSVPTIPHTAIFPTTTNAASLTIGSPTFN</sequence>
<organism evidence="8 9">
    <name type="scientific">Homarus americanus</name>
    <name type="common">American lobster</name>
    <dbReference type="NCBI Taxonomy" id="6706"/>
    <lineage>
        <taxon>Eukaryota</taxon>
        <taxon>Metazoa</taxon>
        <taxon>Ecdysozoa</taxon>
        <taxon>Arthropoda</taxon>
        <taxon>Crustacea</taxon>
        <taxon>Multicrustacea</taxon>
        <taxon>Malacostraca</taxon>
        <taxon>Eumalacostraca</taxon>
        <taxon>Eucarida</taxon>
        <taxon>Decapoda</taxon>
        <taxon>Pleocyemata</taxon>
        <taxon>Astacidea</taxon>
        <taxon>Nephropoidea</taxon>
        <taxon>Nephropidae</taxon>
        <taxon>Homarus</taxon>
    </lineage>
</organism>
<feature type="transmembrane region" description="Helical" evidence="7">
    <location>
        <begin position="320"/>
        <end position="341"/>
    </location>
</feature>
<dbReference type="EMBL" id="JAHLQT010025476">
    <property type="protein sequence ID" value="KAG7164474.1"/>
    <property type="molecule type" value="Genomic_DNA"/>
</dbReference>
<dbReference type="Pfam" id="PF03821">
    <property type="entry name" value="Mtp"/>
    <property type="match status" value="1"/>
</dbReference>
<dbReference type="GO" id="GO:0012505">
    <property type="term" value="C:endomembrane system"/>
    <property type="evidence" value="ECO:0007669"/>
    <property type="project" value="UniProtKB-SubCell"/>
</dbReference>
<keyword evidence="6 7" id="KW-0472">Membrane</keyword>
<evidence type="ECO:0000256" key="3">
    <source>
        <dbReference type="ARBA" id="ARBA00022448"/>
    </source>
</evidence>
<evidence type="ECO:0000256" key="6">
    <source>
        <dbReference type="ARBA" id="ARBA00023136"/>
    </source>
</evidence>
<dbReference type="InterPro" id="IPR004687">
    <property type="entry name" value="LAPTM4/5"/>
</dbReference>
<evidence type="ECO:0000313" key="9">
    <source>
        <dbReference type="Proteomes" id="UP000747542"/>
    </source>
</evidence>
<dbReference type="PANTHER" id="PTHR12479">
    <property type="entry name" value="LYSOSOMAL-ASSOCIATED TRANSMEMBRANE PROTEIN"/>
    <property type="match status" value="1"/>
</dbReference>
<name>A0A8J5JZE1_HOMAM</name>